<protein>
    <recommendedName>
        <fullName evidence="3">DDE Tnp4 domain-containing protein</fullName>
    </recommendedName>
</protein>
<evidence type="ECO:0000259" key="3">
    <source>
        <dbReference type="Pfam" id="PF13359"/>
    </source>
</evidence>
<dbReference type="EMBL" id="JBJQOH010000006">
    <property type="protein sequence ID" value="KAL3682601.1"/>
    <property type="molecule type" value="Genomic_DNA"/>
</dbReference>
<dbReference type="Pfam" id="PF13359">
    <property type="entry name" value="DDE_Tnp_4"/>
    <property type="match status" value="1"/>
</dbReference>
<comment type="caution">
    <text evidence="4">The sequence shown here is derived from an EMBL/GenBank/DDBJ whole genome shotgun (WGS) entry which is preliminary data.</text>
</comment>
<dbReference type="Proteomes" id="UP001633002">
    <property type="component" value="Unassembled WGS sequence"/>
</dbReference>
<dbReference type="AlphaFoldDB" id="A0ABD3GXU3"/>
<accession>A0ABD3GXU3</accession>
<keyword evidence="5" id="KW-1185">Reference proteome</keyword>
<evidence type="ECO:0000256" key="1">
    <source>
        <dbReference type="ARBA" id="ARBA00001968"/>
    </source>
</evidence>
<feature type="domain" description="DDE Tnp4" evidence="3">
    <location>
        <begin position="70"/>
        <end position="130"/>
    </location>
</feature>
<name>A0ABD3GXU3_9MARC</name>
<keyword evidence="2" id="KW-0479">Metal-binding</keyword>
<gene>
    <name evidence="4" type="ORF">R1sor_000623</name>
</gene>
<organism evidence="4 5">
    <name type="scientific">Riccia sorocarpa</name>
    <dbReference type="NCBI Taxonomy" id="122646"/>
    <lineage>
        <taxon>Eukaryota</taxon>
        <taxon>Viridiplantae</taxon>
        <taxon>Streptophyta</taxon>
        <taxon>Embryophyta</taxon>
        <taxon>Marchantiophyta</taxon>
        <taxon>Marchantiopsida</taxon>
        <taxon>Marchantiidae</taxon>
        <taxon>Marchantiales</taxon>
        <taxon>Ricciaceae</taxon>
        <taxon>Riccia</taxon>
    </lineage>
</organism>
<comment type="cofactor">
    <cofactor evidence="1">
        <name>a divalent metal cation</name>
        <dbReference type="ChEBI" id="CHEBI:60240"/>
    </cofactor>
</comment>
<dbReference type="InterPro" id="IPR027806">
    <property type="entry name" value="HARBI1_dom"/>
</dbReference>
<proteinExistence type="predicted"/>
<dbReference type="GO" id="GO:0046872">
    <property type="term" value="F:metal ion binding"/>
    <property type="evidence" value="ECO:0007669"/>
    <property type="project" value="UniProtKB-KW"/>
</dbReference>
<reference evidence="4 5" key="1">
    <citation type="submission" date="2024-09" db="EMBL/GenBank/DDBJ databases">
        <title>Chromosome-scale assembly of Riccia sorocarpa.</title>
        <authorList>
            <person name="Paukszto L."/>
        </authorList>
    </citation>
    <scope>NUCLEOTIDE SEQUENCE [LARGE SCALE GENOMIC DNA]</scope>
    <source>
        <strain evidence="4">LP-2024</strain>
        <tissue evidence="4">Aerial parts of the thallus</tissue>
    </source>
</reference>
<evidence type="ECO:0000256" key="2">
    <source>
        <dbReference type="ARBA" id="ARBA00022723"/>
    </source>
</evidence>
<evidence type="ECO:0000313" key="4">
    <source>
        <dbReference type="EMBL" id="KAL3682601.1"/>
    </source>
</evidence>
<evidence type="ECO:0000313" key="5">
    <source>
        <dbReference type="Proteomes" id="UP001633002"/>
    </source>
</evidence>
<sequence length="135" mass="15145">MKGSLEAEEEMEEDVKEVSRNECSCNAANLLQSLRRRRRRRRQTGGVGYEIVRKLAPKVIKEDTVFRLAVTAEAIADPDGAFLDVSCGFPGSVHDRRILGRSRFLEKVEADEILTAYAITVNNGFMLRPYILGDA</sequence>